<keyword evidence="21" id="KW-0968">Cytoplasmic vesicle</keyword>
<dbReference type="RefSeq" id="XP_009015747.1">
    <property type="nucleotide sequence ID" value="XM_009017499.1"/>
</dbReference>
<dbReference type="SUPFAM" id="SSF49562">
    <property type="entry name" value="C2 domain (Calcium/lipid-binding domain, CaLB)"/>
    <property type="match status" value="2"/>
</dbReference>
<dbReference type="STRING" id="6412.T1FXP2"/>
<dbReference type="CTD" id="20213590"/>
<evidence type="ECO:0000256" key="7">
    <source>
        <dbReference type="ARBA" id="ARBA00022553"/>
    </source>
</evidence>
<evidence type="ECO:0000256" key="18">
    <source>
        <dbReference type="ARBA" id="ARBA00023228"/>
    </source>
</evidence>
<dbReference type="EMBL" id="KB096324">
    <property type="protein sequence ID" value="ESO06379.1"/>
    <property type="molecule type" value="Genomic_DNA"/>
</dbReference>
<dbReference type="PRINTS" id="PR00399">
    <property type="entry name" value="SYNAPTOTAGMN"/>
</dbReference>
<dbReference type="EMBL" id="AMQM01000619">
    <property type="status" value="NOT_ANNOTATED_CDS"/>
    <property type="molecule type" value="Genomic_DNA"/>
</dbReference>
<keyword evidence="15" id="KW-0472">Membrane</keyword>
<dbReference type="OrthoDB" id="270970at2759"/>
<keyword evidence="14" id="KW-0770">Synapse</keyword>
<evidence type="ECO:0000256" key="19">
    <source>
        <dbReference type="ARBA" id="ARBA00023273"/>
    </source>
</evidence>
<dbReference type="GO" id="GO:0010646">
    <property type="term" value="P:regulation of cell communication"/>
    <property type="evidence" value="ECO:0007669"/>
    <property type="project" value="UniProtKB-ARBA"/>
</dbReference>
<keyword evidence="17" id="KW-0576">Peroxisome</keyword>
<evidence type="ECO:0000256" key="2">
    <source>
        <dbReference type="ARBA" id="ARBA00004162"/>
    </source>
</evidence>
<sequence>QSTGRIQFSISYDFPEQTLTLRIIRATDLVAKDFSGTSDPYVKIMLLPDKKRKLMTNVKRKNLNPRWNEVFAFEGFPYAKLMNKTLYLQVLDYDRFSRDDPIGEVCIPLSDFDLSSGQTVWKNLQPCKSHMGKLGEIYVGLCYHPSNGQLTVSIKKARDLKAKDINGLSDPYVKIWLMLDGKKSEKKKTRTVEKSLNPQFDENFAFDVPYEKIRQTSLMISVMDYDRMGRNEQIGRCQILLGSKSGPMEVKHWNEMFSKARQEVFQWHILKDFG</sequence>
<dbReference type="GO" id="GO:0070382">
    <property type="term" value="C:exocytic vesicle"/>
    <property type="evidence" value="ECO:0000318"/>
    <property type="project" value="GO_Central"/>
</dbReference>
<dbReference type="FunFam" id="2.60.40.150:FF:000028">
    <property type="entry name" value="Synaptotagmin 7"/>
    <property type="match status" value="1"/>
</dbReference>
<reference evidence="32" key="1">
    <citation type="submission" date="2012-12" db="EMBL/GenBank/DDBJ databases">
        <authorList>
            <person name="Hellsten U."/>
            <person name="Grimwood J."/>
            <person name="Chapman J.A."/>
            <person name="Shapiro H."/>
            <person name="Aerts A."/>
            <person name="Otillar R.P."/>
            <person name="Terry A.Y."/>
            <person name="Boore J.L."/>
            <person name="Simakov O."/>
            <person name="Marletaz F."/>
            <person name="Cho S.-J."/>
            <person name="Edsinger-Gonzales E."/>
            <person name="Havlak P."/>
            <person name="Kuo D.-H."/>
            <person name="Larsson T."/>
            <person name="Lv J."/>
            <person name="Arendt D."/>
            <person name="Savage R."/>
            <person name="Osoegawa K."/>
            <person name="de Jong P."/>
            <person name="Lindberg D.R."/>
            <person name="Seaver E.C."/>
            <person name="Weisblat D.A."/>
            <person name="Putnam N.H."/>
            <person name="Grigoriev I.V."/>
            <person name="Rokhsar D.S."/>
        </authorList>
    </citation>
    <scope>NUCLEOTIDE SEQUENCE</scope>
</reference>
<proteinExistence type="predicted"/>
<dbReference type="GO" id="GO:0099502">
    <property type="term" value="P:calcium-dependent activation of synaptic vesicle fusion"/>
    <property type="evidence" value="ECO:0000318"/>
    <property type="project" value="GO_Central"/>
</dbReference>
<dbReference type="Pfam" id="PF00168">
    <property type="entry name" value="C2"/>
    <property type="match status" value="2"/>
</dbReference>
<evidence type="ECO:0000256" key="11">
    <source>
        <dbReference type="ARBA" id="ARBA00022837"/>
    </source>
</evidence>
<keyword evidence="32" id="KW-1185">Reference proteome</keyword>
<keyword evidence="12" id="KW-0112">Calmodulin-binding</keyword>
<keyword evidence="9" id="KW-0479">Metal-binding</keyword>
<dbReference type="GO" id="GO:0060341">
    <property type="term" value="P:regulation of cellular localization"/>
    <property type="evidence" value="ECO:0007669"/>
    <property type="project" value="UniProtKB-ARBA"/>
</dbReference>
<dbReference type="InParanoid" id="T1FXP2"/>
<evidence type="ECO:0000256" key="24">
    <source>
        <dbReference type="ARBA" id="ARBA00046271"/>
    </source>
</evidence>
<keyword evidence="5" id="KW-1003">Cell membrane</keyword>
<evidence type="ECO:0000256" key="21">
    <source>
        <dbReference type="ARBA" id="ARBA00023329"/>
    </source>
</evidence>
<dbReference type="SMART" id="SM00239">
    <property type="entry name" value="C2"/>
    <property type="match status" value="2"/>
</dbReference>
<gene>
    <name evidence="31" type="primary">20213590</name>
    <name evidence="30" type="synonym">Syt7e</name>
    <name evidence="30" type="ORF">HELRODRAFT_64105</name>
</gene>
<protein>
    <recommendedName>
        <fullName evidence="27">Synaptotagmin-7</fullName>
    </recommendedName>
    <alternativeName>
        <fullName evidence="28">Synaptotagmin VII</fullName>
    </alternativeName>
</protein>
<evidence type="ECO:0000256" key="8">
    <source>
        <dbReference type="ARBA" id="ARBA00022692"/>
    </source>
</evidence>
<dbReference type="InterPro" id="IPR035892">
    <property type="entry name" value="C2_domain_sf"/>
</dbReference>
<feature type="domain" description="C2" evidence="29">
    <location>
        <begin position="133"/>
        <end position="268"/>
    </location>
</feature>
<evidence type="ECO:0000256" key="3">
    <source>
        <dbReference type="ARBA" id="ARBA00004363"/>
    </source>
</evidence>
<dbReference type="GO" id="GO:0016192">
    <property type="term" value="P:vesicle-mediated transport"/>
    <property type="evidence" value="ECO:0000318"/>
    <property type="project" value="GO_Central"/>
</dbReference>
<dbReference type="GO" id="GO:0046872">
    <property type="term" value="F:metal ion binding"/>
    <property type="evidence" value="ECO:0007669"/>
    <property type="project" value="UniProtKB-KW"/>
</dbReference>
<dbReference type="InterPro" id="IPR037732">
    <property type="entry name" value="C2A_Synaptotagmin-7"/>
</dbReference>
<keyword evidence="6" id="KW-0268">Exocytosis</keyword>
<comment type="subcellular location">
    <subcellularLocation>
        <location evidence="2">Cell membrane</location>
        <topology evidence="2">Single-pass membrane protein</topology>
    </subcellularLocation>
    <subcellularLocation>
        <location evidence="25">Cytoplasmic vesicle</location>
        <location evidence="25">Phagosome membrane</location>
        <topology evidence="25">Single-pass membrane protein</topology>
    </subcellularLocation>
    <subcellularLocation>
        <location evidence="1">Cytoplasmic vesicle</location>
        <location evidence="1">Secretory vesicle membrane</location>
        <topology evidence="1">Single-pass membrane protein</topology>
    </subcellularLocation>
    <subcellularLocation>
        <location evidence="4">Cytoplasmic vesicle</location>
        <location evidence="4">Secretory vesicle</location>
        <location evidence="4">Synaptic vesicle membrane</location>
    </subcellularLocation>
    <subcellularLocation>
        <location evidence="3">Lysosome membrane</location>
        <topology evidence="3">Single-pass membrane protein</topology>
    </subcellularLocation>
    <subcellularLocation>
        <location evidence="24">Peroxisome membrane</location>
    </subcellularLocation>
    <subcellularLocation>
        <location evidence="22">Presynapse</location>
    </subcellularLocation>
    <subcellularLocation>
        <location evidence="23">Synaptic cell membrane</location>
    </subcellularLocation>
</comment>
<dbReference type="EnsemblMetazoa" id="HelroT64105">
    <property type="protein sequence ID" value="HelroP64105"/>
    <property type="gene ID" value="HelroG64105"/>
</dbReference>
<keyword evidence="8" id="KW-0812">Transmembrane</keyword>
<dbReference type="GO" id="GO:0005765">
    <property type="term" value="C:lysosomal membrane"/>
    <property type="evidence" value="ECO:0007669"/>
    <property type="project" value="UniProtKB-SubCell"/>
</dbReference>
<dbReference type="GO" id="GO:0005516">
    <property type="term" value="F:calmodulin binding"/>
    <property type="evidence" value="ECO:0007669"/>
    <property type="project" value="UniProtKB-KW"/>
</dbReference>
<evidence type="ECO:0000256" key="28">
    <source>
        <dbReference type="ARBA" id="ARBA00080491"/>
    </source>
</evidence>
<dbReference type="GO" id="GO:0017158">
    <property type="term" value="P:regulation of calcium ion-dependent exocytosis"/>
    <property type="evidence" value="ECO:0000318"/>
    <property type="project" value="GO_Central"/>
</dbReference>
<dbReference type="GO" id="GO:0030672">
    <property type="term" value="C:synaptic vesicle membrane"/>
    <property type="evidence" value="ECO:0007669"/>
    <property type="project" value="UniProtKB-SubCell"/>
</dbReference>
<evidence type="ECO:0000256" key="1">
    <source>
        <dbReference type="ARBA" id="ARBA00004160"/>
    </source>
</evidence>
<evidence type="ECO:0000256" key="22">
    <source>
        <dbReference type="ARBA" id="ARBA00034106"/>
    </source>
</evidence>
<dbReference type="CDD" id="cd08386">
    <property type="entry name" value="C2A_Synaptotagmin-7"/>
    <property type="match status" value="1"/>
</dbReference>
<evidence type="ECO:0000313" key="30">
    <source>
        <dbReference type="EMBL" id="ESO06379.1"/>
    </source>
</evidence>
<keyword evidence="11" id="KW-0106">Calcium</keyword>
<keyword evidence="10" id="KW-0677">Repeat</keyword>
<dbReference type="KEGG" id="hro:HELRODRAFT_64105"/>
<evidence type="ECO:0000259" key="29">
    <source>
        <dbReference type="PROSITE" id="PS50004"/>
    </source>
</evidence>
<dbReference type="GO" id="GO:1990927">
    <property type="term" value="P:calcium ion regulated lysosome exocytosis"/>
    <property type="evidence" value="ECO:0007669"/>
    <property type="project" value="UniProtKB-ARBA"/>
</dbReference>
<evidence type="ECO:0000256" key="16">
    <source>
        <dbReference type="ARBA" id="ARBA00023139"/>
    </source>
</evidence>
<evidence type="ECO:0000256" key="10">
    <source>
        <dbReference type="ARBA" id="ARBA00022737"/>
    </source>
</evidence>
<dbReference type="FunFam" id="2.60.40.150:FF:000027">
    <property type="entry name" value="Synaptotagmin 7"/>
    <property type="match status" value="1"/>
</dbReference>
<evidence type="ECO:0000313" key="32">
    <source>
        <dbReference type="Proteomes" id="UP000015101"/>
    </source>
</evidence>
<keyword evidence="20" id="KW-0449">Lipoprotein</keyword>
<comment type="subunit">
    <text evidence="26">Homodimer. Can also form heterodimers with SYT6, SYT9 and SYT10. Interacts with calmodulin (CALM1, CALM2 or CALM3). Interacts with CD63; required for localization to lysosomes. Interacts with APP.</text>
</comment>
<evidence type="ECO:0000256" key="27">
    <source>
        <dbReference type="ARBA" id="ARBA00067957"/>
    </source>
</evidence>
<dbReference type="GO" id="GO:0030670">
    <property type="term" value="C:phagocytic vesicle membrane"/>
    <property type="evidence" value="ECO:0007669"/>
    <property type="project" value="UniProtKB-SubCell"/>
</dbReference>
<feature type="domain" description="C2" evidence="29">
    <location>
        <begin position="2"/>
        <end position="122"/>
    </location>
</feature>
<keyword evidence="18" id="KW-0458">Lysosome</keyword>
<dbReference type="PRINTS" id="PR00360">
    <property type="entry name" value="C2DOMAIN"/>
</dbReference>
<name>T1FXP2_HELRO</name>
<dbReference type="GO" id="GO:0010817">
    <property type="term" value="P:regulation of hormone levels"/>
    <property type="evidence" value="ECO:0007669"/>
    <property type="project" value="UniProtKB-ARBA"/>
</dbReference>
<evidence type="ECO:0000256" key="20">
    <source>
        <dbReference type="ARBA" id="ARBA00023288"/>
    </source>
</evidence>
<dbReference type="GO" id="GO:0045202">
    <property type="term" value="C:synapse"/>
    <property type="evidence" value="ECO:0000318"/>
    <property type="project" value="GO_Central"/>
</dbReference>
<dbReference type="InterPro" id="IPR000008">
    <property type="entry name" value="C2_dom"/>
</dbReference>
<dbReference type="GO" id="GO:0000149">
    <property type="term" value="F:SNARE binding"/>
    <property type="evidence" value="ECO:0000318"/>
    <property type="project" value="GO_Central"/>
</dbReference>
<dbReference type="PANTHER" id="PTHR10024">
    <property type="entry name" value="SYNAPTOTAGMIN"/>
    <property type="match status" value="1"/>
</dbReference>
<keyword evidence="16" id="KW-0564">Palmitate</keyword>
<dbReference type="InterPro" id="IPR001565">
    <property type="entry name" value="Synaptotagmin"/>
</dbReference>
<evidence type="ECO:0000256" key="14">
    <source>
        <dbReference type="ARBA" id="ARBA00023018"/>
    </source>
</evidence>
<reference evidence="31" key="3">
    <citation type="submission" date="2015-06" db="UniProtKB">
        <authorList>
            <consortium name="EnsemblMetazoa"/>
        </authorList>
    </citation>
    <scope>IDENTIFICATION</scope>
</reference>
<dbReference type="AlphaFoldDB" id="T1FXP2"/>
<evidence type="ECO:0000256" key="5">
    <source>
        <dbReference type="ARBA" id="ARBA00022475"/>
    </source>
</evidence>
<dbReference type="GO" id="GO:0023051">
    <property type="term" value="P:regulation of signaling"/>
    <property type="evidence" value="ECO:0007669"/>
    <property type="project" value="UniProtKB-ARBA"/>
</dbReference>
<dbReference type="Gene3D" id="2.60.40.150">
    <property type="entry name" value="C2 domain"/>
    <property type="match status" value="2"/>
</dbReference>
<evidence type="ECO:0000256" key="23">
    <source>
        <dbReference type="ARBA" id="ARBA00034109"/>
    </source>
</evidence>
<evidence type="ECO:0000256" key="15">
    <source>
        <dbReference type="ARBA" id="ARBA00023136"/>
    </source>
</evidence>
<reference evidence="30 32" key="2">
    <citation type="journal article" date="2013" name="Nature">
        <title>Insights into bilaterian evolution from three spiralian genomes.</title>
        <authorList>
            <person name="Simakov O."/>
            <person name="Marletaz F."/>
            <person name="Cho S.J."/>
            <person name="Edsinger-Gonzales E."/>
            <person name="Havlak P."/>
            <person name="Hellsten U."/>
            <person name="Kuo D.H."/>
            <person name="Larsson T."/>
            <person name="Lv J."/>
            <person name="Arendt D."/>
            <person name="Savage R."/>
            <person name="Osoegawa K."/>
            <person name="de Jong P."/>
            <person name="Grimwood J."/>
            <person name="Chapman J.A."/>
            <person name="Shapiro H."/>
            <person name="Aerts A."/>
            <person name="Otillar R.P."/>
            <person name="Terry A.Y."/>
            <person name="Boore J.L."/>
            <person name="Grigoriev I.V."/>
            <person name="Lindberg D.R."/>
            <person name="Seaver E.C."/>
            <person name="Weisblat D.A."/>
            <person name="Putnam N.H."/>
            <person name="Rokhsar D.S."/>
        </authorList>
    </citation>
    <scope>NUCLEOTIDE SEQUENCE</scope>
</reference>
<dbReference type="GO" id="GO:0005544">
    <property type="term" value="F:calcium-dependent phospholipid binding"/>
    <property type="evidence" value="ECO:0000318"/>
    <property type="project" value="GO_Central"/>
</dbReference>
<dbReference type="FunCoup" id="T1FXP2">
    <property type="interactions" value="26"/>
</dbReference>
<evidence type="ECO:0000256" key="26">
    <source>
        <dbReference type="ARBA" id="ARBA00064595"/>
    </source>
</evidence>
<dbReference type="GO" id="GO:0061891">
    <property type="term" value="F:calcium ion sensor activity"/>
    <property type="evidence" value="ECO:0000318"/>
    <property type="project" value="GO_Central"/>
</dbReference>
<evidence type="ECO:0000256" key="12">
    <source>
        <dbReference type="ARBA" id="ARBA00022860"/>
    </source>
</evidence>
<accession>T1FXP2</accession>
<keyword evidence="13" id="KW-1133">Transmembrane helix</keyword>
<dbReference type="PANTHER" id="PTHR10024:SF344">
    <property type="entry name" value="SYNAPTOTAGMIN-7"/>
    <property type="match status" value="1"/>
</dbReference>
<dbReference type="GO" id="GO:0006906">
    <property type="term" value="P:vesicle fusion"/>
    <property type="evidence" value="ECO:0000318"/>
    <property type="project" value="GO_Central"/>
</dbReference>
<dbReference type="GO" id="GO:0005778">
    <property type="term" value="C:peroxisomal membrane"/>
    <property type="evidence" value="ECO:0007669"/>
    <property type="project" value="UniProtKB-SubCell"/>
</dbReference>
<evidence type="ECO:0000256" key="4">
    <source>
        <dbReference type="ARBA" id="ARBA00004432"/>
    </source>
</evidence>
<dbReference type="PROSITE" id="PS50004">
    <property type="entry name" value="C2"/>
    <property type="match status" value="2"/>
</dbReference>
<evidence type="ECO:0000313" key="31">
    <source>
        <dbReference type="EnsemblMetazoa" id="HelroP64105"/>
    </source>
</evidence>
<dbReference type="GO" id="GO:0001778">
    <property type="term" value="P:plasma membrane repair"/>
    <property type="evidence" value="ECO:0007669"/>
    <property type="project" value="UniProtKB-ARBA"/>
</dbReference>
<dbReference type="EMBL" id="AMQM01000618">
    <property type="status" value="NOT_ANNOTATED_CDS"/>
    <property type="molecule type" value="Genomic_DNA"/>
</dbReference>
<evidence type="ECO:0000256" key="25">
    <source>
        <dbReference type="ARBA" id="ARBA00060464"/>
    </source>
</evidence>
<organism evidence="31 32">
    <name type="scientific">Helobdella robusta</name>
    <name type="common">Californian leech</name>
    <dbReference type="NCBI Taxonomy" id="6412"/>
    <lineage>
        <taxon>Eukaryota</taxon>
        <taxon>Metazoa</taxon>
        <taxon>Spiralia</taxon>
        <taxon>Lophotrochozoa</taxon>
        <taxon>Annelida</taxon>
        <taxon>Clitellata</taxon>
        <taxon>Hirudinea</taxon>
        <taxon>Rhynchobdellida</taxon>
        <taxon>Glossiphoniidae</taxon>
        <taxon>Helobdella</taxon>
    </lineage>
</organism>
<dbReference type="HOGENOM" id="CLU_023008_11_0_1"/>
<evidence type="ECO:0000256" key="17">
    <source>
        <dbReference type="ARBA" id="ARBA00023140"/>
    </source>
</evidence>
<dbReference type="Proteomes" id="UP000015101">
    <property type="component" value="Unassembled WGS sequence"/>
</dbReference>
<dbReference type="GO" id="GO:0005886">
    <property type="term" value="C:plasma membrane"/>
    <property type="evidence" value="ECO:0000318"/>
    <property type="project" value="GO_Central"/>
</dbReference>
<dbReference type="OMA" id="NNDEIGH"/>
<dbReference type="GO" id="GO:0042734">
    <property type="term" value="C:presynaptic membrane"/>
    <property type="evidence" value="ECO:0007669"/>
    <property type="project" value="UniProtKB-ARBA"/>
</dbReference>
<dbReference type="GeneID" id="20213590"/>
<evidence type="ECO:0000256" key="6">
    <source>
        <dbReference type="ARBA" id="ARBA00022483"/>
    </source>
</evidence>
<dbReference type="GO" id="GO:0030424">
    <property type="term" value="C:axon"/>
    <property type="evidence" value="ECO:0000318"/>
    <property type="project" value="GO_Central"/>
</dbReference>
<keyword evidence="7" id="KW-0597">Phosphoprotein</keyword>
<evidence type="ECO:0000256" key="13">
    <source>
        <dbReference type="ARBA" id="ARBA00022989"/>
    </source>
</evidence>
<evidence type="ECO:0000256" key="9">
    <source>
        <dbReference type="ARBA" id="ARBA00022723"/>
    </source>
</evidence>
<keyword evidence="19" id="KW-0966">Cell projection</keyword>
<dbReference type="eggNOG" id="KOG1028">
    <property type="taxonomic scope" value="Eukaryota"/>
</dbReference>